<dbReference type="InterPro" id="IPR046568">
    <property type="entry name" value="DUF6722"/>
</dbReference>
<feature type="transmembrane region" description="Helical" evidence="1">
    <location>
        <begin position="47"/>
        <end position="67"/>
    </location>
</feature>
<organism evidence="2 3">
    <name type="scientific">Paraprevotella xylaniphila YIT 11841</name>
    <dbReference type="NCBI Taxonomy" id="762982"/>
    <lineage>
        <taxon>Bacteria</taxon>
        <taxon>Pseudomonadati</taxon>
        <taxon>Bacteroidota</taxon>
        <taxon>Bacteroidia</taxon>
        <taxon>Bacteroidales</taxon>
        <taxon>Prevotellaceae</taxon>
        <taxon>Paraprevotella</taxon>
    </lineage>
</organism>
<dbReference type="Pfam" id="PF20482">
    <property type="entry name" value="DUF6722"/>
    <property type="match status" value="1"/>
</dbReference>
<keyword evidence="1" id="KW-1133">Transmembrane helix</keyword>
<sequence length="72" mass="8141">MKMEKLSPEKKSMLCEKFGDYCLDLSKLIFGGVILAAIMQLDIDTVWLFVVGTVIVALTAYAGYILYRMSKR</sequence>
<evidence type="ECO:0000313" key="2">
    <source>
        <dbReference type="EMBL" id="EGG52250.1"/>
    </source>
</evidence>
<keyword evidence="1" id="KW-0472">Membrane</keyword>
<dbReference type="HOGENOM" id="CLU_189929_0_0_10"/>
<gene>
    <name evidence="2" type="ORF">HMPREF9442_02443</name>
</gene>
<dbReference type="RefSeq" id="WP_008628374.1">
    <property type="nucleotide sequence ID" value="NZ_GL883868.1"/>
</dbReference>
<comment type="caution">
    <text evidence="2">The sequence shown here is derived from an EMBL/GenBank/DDBJ whole genome shotgun (WGS) entry which is preliminary data.</text>
</comment>
<name>F3QW62_9BACT</name>
<proteinExistence type="predicted"/>
<accession>F3QW62</accession>
<feature type="transmembrane region" description="Helical" evidence="1">
    <location>
        <begin position="21"/>
        <end position="41"/>
    </location>
</feature>
<dbReference type="eggNOG" id="ENOG5030QNZ">
    <property type="taxonomic scope" value="Bacteria"/>
</dbReference>
<dbReference type="AlphaFoldDB" id="F3QW62"/>
<dbReference type="Proteomes" id="UP000005546">
    <property type="component" value="Unassembled WGS sequence"/>
</dbReference>
<keyword evidence="3" id="KW-1185">Reference proteome</keyword>
<evidence type="ECO:0000256" key="1">
    <source>
        <dbReference type="SAM" id="Phobius"/>
    </source>
</evidence>
<protein>
    <submittedName>
        <fullName evidence="2">Uncharacterized protein</fullName>
    </submittedName>
</protein>
<dbReference type="EMBL" id="AFBR01000069">
    <property type="protein sequence ID" value="EGG52250.1"/>
    <property type="molecule type" value="Genomic_DNA"/>
</dbReference>
<evidence type="ECO:0000313" key="3">
    <source>
        <dbReference type="Proteomes" id="UP000005546"/>
    </source>
</evidence>
<keyword evidence="1" id="KW-0812">Transmembrane</keyword>
<reference evidence="2 3" key="1">
    <citation type="submission" date="2011-02" db="EMBL/GenBank/DDBJ databases">
        <authorList>
            <person name="Weinstock G."/>
            <person name="Sodergren E."/>
            <person name="Clifton S."/>
            <person name="Fulton L."/>
            <person name="Fulton B."/>
            <person name="Courtney L."/>
            <person name="Fronick C."/>
            <person name="Harrison M."/>
            <person name="Strong C."/>
            <person name="Farmer C."/>
            <person name="Delahaunty K."/>
            <person name="Markovic C."/>
            <person name="Hall O."/>
            <person name="Minx P."/>
            <person name="Tomlinson C."/>
            <person name="Mitreva M."/>
            <person name="Hou S."/>
            <person name="Chen J."/>
            <person name="Wollam A."/>
            <person name="Pepin K.H."/>
            <person name="Johnson M."/>
            <person name="Bhonagiri V."/>
            <person name="Zhang X."/>
            <person name="Suruliraj S."/>
            <person name="Warren W."/>
            <person name="Chinwalla A."/>
            <person name="Mardis E.R."/>
            <person name="Wilson R.K."/>
        </authorList>
    </citation>
    <scope>NUCLEOTIDE SEQUENCE [LARGE SCALE GENOMIC DNA]</scope>
    <source>
        <strain evidence="2 3">YIT 11841</strain>
    </source>
</reference>